<name>A0A162XZY1_DIDRA</name>
<comment type="caution">
    <text evidence="1">The sequence shown here is derived from an EMBL/GenBank/DDBJ whole genome shotgun (WGS) entry which is preliminary data.</text>
</comment>
<dbReference type="EMBL" id="JYNV01000290">
    <property type="protein sequence ID" value="KZM19759.1"/>
    <property type="molecule type" value="Genomic_DNA"/>
</dbReference>
<keyword evidence="2" id="KW-1185">Reference proteome</keyword>
<dbReference type="OrthoDB" id="3795523at2759"/>
<evidence type="ECO:0000313" key="2">
    <source>
        <dbReference type="Proteomes" id="UP000076837"/>
    </source>
</evidence>
<accession>A0A162XZY1</accession>
<protein>
    <submittedName>
        <fullName evidence="1">Uncharacterized protein</fullName>
    </submittedName>
</protein>
<organism evidence="1 2">
    <name type="scientific">Didymella rabiei</name>
    <name type="common">Chickpea ascochyta blight fungus</name>
    <name type="synonym">Mycosphaerella rabiei</name>
    <dbReference type="NCBI Taxonomy" id="5454"/>
    <lineage>
        <taxon>Eukaryota</taxon>
        <taxon>Fungi</taxon>
        <taxon>Dikarya</taxon>
        <taxon>Ascomycota</taxon>
        <taxon>Pezizomycotina</taxon>
        <taxon>Dothideomycetes</taxon>
        <taxon>Pleosporomycetidae</taxon>
        <taxon>Pleosporales</taxon>
        <taxon>Pleosporineae</taxon>
        <taxon>Didymellaceae</taxon>
        <taxon>Ascochyta</taxon>
    </lineage>
</organism>
<dbReference type="AlphaFoldDB" id="A0A162XZY1"/>
<gene>
    <name evidence="1" type="ORF">ST47_g9298</name>
</gene>
<dbReference type="Proteomes" id="UP000076837">
    <property type="component" value="Unassembled WGS sequence"/>
</dbReference>
<proteinExistence type="predicted"/>
<sequence length="171" mass="19198">MLVQVLTTLSTLLALALCSPSAELSPSSAFSPYFVVADFEAFRAAPAYPEMHSRAVFNLTLVHPDPAQRWSTMCLAHMASDLCNTTDYLRCEPVGDAAHADERLRFKFSANLDSVEIMRLWTYQGMHMKTTASEGTYWNKDGKDANVTESQYGQLYKRPAEWVFAWRSTVG</sequence>
<reference evidence="1 2" key="1">
    <citation type="journal article" date="2016" name="Sci. Rep.">
        <title>Draft genome sequencing and secretome analysis of fungal phytopathogen Ascochyta rabiei provides insight into the necrotrophic effector repertoire.</title>
        <authorList>
            <person name="Verma S."/>
            <person name="Gazara R.K."/>
            <person name="Nizam S."/>
            <person name="Parween S."/>
            <person name="Chattopadhyay D."/>
            <person name="Verma P.K."/>
        </authorList>
    </citation>
    <scope>NUCLEOTIDE SEQUENCE [LARGE SCALE GENOMIC DNA]</scope>
    <source>
        <strain evidence="1 2">ArDII</strain>
    </source>
</reference>
<evidence type="ECO:0000313" key="1">
    <source>
        <dbReference type="EMBL" id="KZM19759.1"/>
    </source>
</evidence>